<dbReference type="Gene3D" id="3.40.50.1000">
    <property type="entry name" value="HAD superfamily/HAD-like"/>
    <property type="match status" value="2"/>
</dbReference>
<dbReference type="FunFam" id="3.40.50.1000:FF:000084">
    <property type="entry name" value="Phospholipid-transporting ATPase"/>
    <property type="match status" value="1"/>
</dbReference>
<feature type="binding site" evidence="14">
    <location>
        <position position="471"/>
    </location>
    <ligand>
        <name>ATP</name>
        <dbReference type="ChEBI" id="CHEBI:30616"/>
    </ligand>
</feature>
<evidence type="ECO:0000256" key="1">
    <source>
        <dbReference type="ARBA" id="ARBA00004141"/>
    </source>
</evidence>
<comment type="similarity">
    <text evidence="2 16">Belongs to the cation transport ATPase (P-type) (TC 3.A.3) family. Type IV subfamily.</text>
</comment>
<feature type="binding site" evidence="14">
    <location>
        <position position="585"/>
    </location>
    <ligand>
        <name>ATP</name>
        <dbReference type="ChEBI" id="CHEBI:30616"/>
    </ligand>
</feature>
<evidence type="ECO:0000256" key="3">
    <source>
        <dbReference type="ARBA" id="ARBA00022553"/>
    </source>
</evidence>
<sequence length="955" mass="107090">MWRMKCDPPSAALYEFHGVVEINNPNEMSGKESDKGVTTSFPLGTNQLLPRGCKLQNTDWVYGVTVYAGQCTKLVLNTSDTRTKVSLVERITNCMMMVQFGFLVFMALFNACMGCSSISKIYYYMPYFHGNFRRLHIFPTLIGLIIFYSGLIPISLNITLEMIQLFQAYFIQQDLNLYDEGSDTRAEVRSSNLNSQLGQVRYIISDKTGTLTQNKMRFKMCTIGGVQYGLPTTAKFSDAKILEDLTSDAKNAKDIREFLTLLAICHTVIPEKAGGAEMQKLVYHSPSPDEKALVKGARDLKFIFHTRTPQYVCIEAMGKEERYDVLHVLEFTSNRKRMGVIVRCPNGKLKLYIKGSDSVIFPLLASNSDKHQVSQTAEHLVNFANLGLRTLCMATCVLNEREYEKWVPGYHQASVALEGREKLIEEEAEKIEKNLKLLGASAIEDKLQEEVKATIEHLIEGGIIVWVLTGDKLETAQSIGYSCGLIDPFTPILILGEENSNDTASKIDMYLNNFAKKKVKVSLIVGGESLDHALTKECEMQFLHLASLSSTLICCRCSPAQKAAVVKLLKNWSDGTVLAIGDGANDVAMIQAADIGVGISGEEGLQASLAADYSIAQFRFLERLIFVHGAINYHRVTKTILYFFYKNIVQTLVTVALLAKFFYEFHTLFADSAIMDSWSMVMFNIFFTSWPPLAIGIWDRFLPFDVMIDYPALYHLSQSSEGFSLKAYFVWMLTGLVHAAVISTIACQTFNNDVLWHNGRVAGYYVIGTVINIAVVVVVNLKAIIETDSITVMSWIALFGSIIMLFIFFFSYSLTSPASPIIKVEPAMADVILHVLSSPITYAYVIFVVLVSLSFDLVVKLLQRSLYRTIRDEVLSQEFDVKQFNDLYYPLVKVKQIFARASESALSLVNMQTKQRGYSFSQDEEPAVSQSDVIRLYDSRIPKMSGSSSKRTDLI</sequence>
<evidence type="ECO:0000256" key="5">
    <source>
        <dbReference type="ARBA" id="ARBA00022723"/>
    </source>
</evidence>
<keyword evidence="9 16" id="KW-1278">Translocase</keyword>
<evidence type="ECO:0000256" key="15">
    <source>
        <dbReference type="PIRSR" id="PIRSR606539-3"/>
    </source>
</evidence>
<dbReference type="InterPro" id="IPR001757">
    <property type="entry name" value="P_typ_ATPase"/>
</dbReference>
<dbReference type="GO" id="GO:0005886">
    <property type="term" value="C:plasma membrane"/>
    <property type="evidence" value="ECO:0007669"/>
    <property type="project" value="TreeGrafter"/>
</dbReference>
<dbReference type="InterPro" id="IPR036412">
    <property type="entry name" value="HAD-like_sf"/>
</dbReference>
<evidence type="ECO:0000256" key="9">
    <source>
        <dbReference type="ARBA" id="ARBA00022967"/>
    </source>
</evidence>
<name>A0A3P6SST1_LITSI</name>
<keyword evidence="3" id="KW-0597">Phosphoprotein</keyword>
<accession>A0A3P6SST1</accession>
<dbReference type="SUPFAM" id="SSF56784">
    <property type="entry name" value="HAD-like"/>
    <property type="match status" value="1"/>
</dbReference>
<dbReference type="InterPro" id="IPR018303">
    <property type="entry name" value="ATPase_P-typ_P_site"/>
</dbReference>
<dbReference type="GO" id="GO:0140326">
    <property type="term" value="F:ATPase-coupled intramembrane lipid transporter activity"/>
    <property type="evidence" value="ECO:0007669"/>
    <property type="project" value="UniProtKB-EC"/>
</dbReference>
<feature type="binding site" evidence="14">
    <location>
        <position position="562"/>
    </location>
    <ligand>
        <name>ATP</name>
        <dbReference type="ChEBI" id="CHEBI:30616"/>
    </ligand>
</feature>
<dbReference type="InterPro" id="IPR006539">
    <property type="entry name" value="P-type_ATPase_IV"/>
</dbReference>
<evidence type="ECO:0000256" key="2">
    <source>
        <dbReference type="ARBA" id="ARBA00008109"/>
    </source>
</evidence>
<feature type="binding site" evidence="14">
    <location>
        <position position="586"/>
    </location>
    <ligand>
        <name>ATP</name>
        <dbReference type="ChEBI" id="CHEBI:30616"/>
    </ligand>
</feature>
<feature type="binding site" evidence="14">
    <location>
        <position position="208"/>
    </location>
    <ligand>
        <name>ATP</name>
        <dbReference type="ChEBI" id="CHEBI:30616"/>
    </ligand>
</feature>
<keyword evidence="6 14" id="KW-0547">Nucleotide-binding</keyword>
<dbReference type="InterPro" id="IPR023214">
    <property type="entry name" value="HAD_sf"/>
</dbReference>
<feature type="transmembrane region" description="Helical" evidence="16">
    <location>
        <begin position="643"/>
        <end position="663"/>
    </location>
</feature>
<feature type="binding site" evidence="15">
    <location>
        <position position="582"/>
    </location>
    <ligand>
        <name>Mg(2+)</name>
        <dbReference type="ChEBI" id="CHEBI:18420"/>
    </ligand>
</feature>
<feature type="binding site" evidence="14">
    <location>
        <position position="206"/>
    </location>
    <ligand>
        <name>ATP</name>
        <dbReference type="ChEBI" id="CHEBI:30616"/>
    </ligand>
</feature>
<dbReference type="InterPro" id="IPR023298">
    <property type="entry name" value="ATPase_P-typ_TM_dom_sf"/>
</dbReference>
<feature type="binding site" evidence="14">
    <location>
        <position position="556"/>
    </location>
    <ligand>
        <name>ATP</name>
        <dbReference type="ChEBI" id="CHEBI:30616"/>
    </ligand>
</feature>
<dbReference type="FunFam" id="3.40.1110.10:FF:000087">
    <property type="entry name" value="Phospholipid-transporting ATPase"/>
    <property type="match status" value="1"/>
</dbReference>
<comment type="subcellular location">
    <subcellularLocation>
        <location evidence="1 16">Membrane</location>
        <topology evidence="1 16">Multi-pass membrane protein</topology>
    </subcellularLocation>
</comment>
<dbReference type="PRINTS" id="PR00119">
    <property type="entry name" value="CATATPASE"/>
</dbReference>
<keyword evidence="7 14" id="KW-0067">ATP-binding</keyword>
<comment type="catalytic activity">
    <reaction evidence="12 16">
        <text>ATP + H2O + phospholipidSide 1 = ADP + phosphate + phospholipidSide 2.</text>
        <dbReference type="EC" id="7.6.2.1"/>
    </reaction>
</comment>
<dbReference type="NCBIfam" id="TIGR01652">
    <property type="entry name" value="ATPase-Plipid"/>
    <property type="match status" value="1"/>
</dbReference>
<keyword evidence="11 16" id="KW-0472">Membrane</keyword>
<evidence type="ECO:0000256" key="6">
    <source>
        <dbReference type="ARBA" id="ARBA00022741"/>
    </source>
</evidence>
<feature type="binding site" evidence="14">
    <location>
        <position position="470"/>
    </location>
    <ligand>
        <name>ATP</name>
        <dbReference type="ChEBI" id="CHEBI:30616"/>
    </ligand>
</feature>
<evidence type="ECO:0000256" key="12">
    <source>
        <dbReference type="ARBA" id="ARBA00034036"/>
    </source>
</evidence>
<proteinExistence type="inferred from homology"/>
<dbReference type="NCBIfam" id="TIGR01494">
    <property type="entry name" value="ATPase_P-type"/>
    <property type="match status" value="1"/>
</dbReference>
<keyword evidence="8 15" id="KW-0460">Magnesium</keyword>
<feature type="transmembrane region" description="Helical" evidence="16">
    <location>
        <begin position="728"/>
        <end position="751"/>
    </location>
</feature>
<evidence type="ECO:0000256" key="16">
    <source>
        <dbReference type="RuleBase" id="RU362033"/>
    </source>
</evidence>
<evidence type="ECO:0000256" key="4">
    <source>
        <dbReference type="ARBA" id="ARBA00022692"/>
    </source>
</evidence>
<dbReference type="Pfam" id="PF16212">
    <property type="entry name" value="PhoLip_ATPase_C"/>
    <property type="match status" value="1"/>
</dbReference>
<feature type="binding site" evidence="14">
    <location>
        <position position="354"/>
    </location>
    <ligand>
        <name>ATP</name>
        <dbReference type="ChEBI" id="CHEBI:30616"/>
    </ligand>
</feature>
<dbReference type="Pfam" id="PF08282">
    <property type="entry name" value="Hydrolase_3"/>
    <property type="match status" value="1"/>
</dbReference>
<organism evidence="18 19">
    <name type="scientific">Litomosoides sigmodontis</name>
    <name type="common">Filarial nematode worm</name>
    <dbReference type="NCBI Taxonomy" id="42156"/>
    <lineage>
        <taxon>Eukaryota</taxon>
        <taxon>Metazoa</taxon>
        <taxon>Ecdysozoa</taxon>
        <taxon>Nematoda</taxon>
        <taxon>Chromadorea</taxon>
        <taxon>Rhabditida</taxon>
        <taxon>Spirurina</taxon>
        <taxon>Spiruromorpha</taxon>
        <taxon>Filarioidea</taxon>
        <taxon>Onchocercidae</taxon>
        <taxon>Litomosoides</taxon>
    </lineage>
</organism>
<feature type="binding site" evidence="15">
    <location>
        <position position="206"/>
    </location>
    <ligand>
        <name>Mg(2+)</name>
        <dbReference type="ChEBI" id="CHEBI:18420"/>
    </ligand>
</feature>
<dbReference type="EMBL" id="UYRX01000147">
    <property type="protein sequence ID" value="VDK75527.1"/>
    <property type="molecule type" value="Genomic_DNA"/>
</dbReference>
<protein>
    <recommendedName>
        <fullName evidence="16">Phospholipid-transporting ATPase</fullName>
        <ecNumber evidence="16">7.6.2.1</ecNumber>
    </recommendedName>
</protein>
<dbReference type="Gene3D" id="1.20.1110.10">
    <property type="entry name" value="Calcium-transporting ATPase, transmembrane domain"/>
    <property type="match status" value="1"/>
</dbReference>
<evidence type="ECO:0000256" key="7">
    <source>
        <dbReference type="ARBA" id="ARBA00022840"/>
    </source>
</evidence>
<evidence type="ECO:0000259" key="17">
    <source>
        <dbReference type="Pfam" id="PF16212"/>
    </source>
</evidence>
<feature type="binding site" evidence="15">
    <location>
        <position position="586"/>
    </location>
    <ligand>
        <name>Mg(2+)</name>
        <dbReference type="ChEBI" id="CHEBI:18420"/>
    </ligand>
</feature>
<evidence type="ECO:0000256" key="10">
    <source>
        <dbReference type="ARBA" id="ARBA00022989"/>
    </source>
</evidence>
<feature type="binding site" evidence="14">
    <location>
        <position position="389"/>
    </location>
    <ligand>
        <name>ATP</name>
        <dbReference type="ChEBI" id="CHEBI:30616"/>
    </ligand>
</feature>
<dbReference type="GO" id="GO:0005802">
    <property type="term" value="C:trans-Golgi network"/>
    <property type="evidence" value="ECO:0007669"/>
    <property type="project" value="TreeGrafter"/>
</dbReference>
<evidence type="ECO:0000256" key="8">
    <source>
        <dbReference type="ARBA" id="ARBA00022842"/>
    </source>
</evidence>
<dbReference type="SUPFAM" id="SSF81665">
    <property type="entry name" value="Calcium ATPase, transmembrane domain M"/>
    <property type="match status" value="1"/>
</dbReference>
<keyword evidence="4 16" id="KW-0812">Transmembrane</keyword>
<feature type="transmembrane region" description="Helical" evidence="16">
    <location>
        <begin position="678"/>
        <end position="698"/>
    </location>
</feature>
<evidence type="ECO:0000313" key="18">
    <source>
        <dbReference type="EMBL" id="VDK75527.1"/>
    </source>
</evidence>
<feature type="binding site" evidence="15">
    <location>
        <position position="208"/>
    </location>
    <ligand>
        <name>Mg(2+)</name>
        <dbReference type="ChEBI" id="CHEBI:18420"/>
    </ligand>
</feature>
<dbReference type="Pfam" id="PF13246">
    <property type="entry name" value="Cation_ATPase"/>
    <property type="match status" value="1"/>
</dbReference>
<dbReference type="SFLD" id="SFLDS00003">
    <property type="entry name" value="Haloacid_Dehalogenase"/>
    <property type="match status" value="1"/>
</dbReference>
<dbReference type="SUPFAM" id="SSF81660">
    <property type="entry name" value="Metal cation-transporting ATPase, ATP-binding domain N"/>
    <property type="match status" value="1"/>
</dbReference>
<dbReference type="Gene3D" id="3.40.1110.10">
    <property type="entry name" value="Calcium-transporting ATPase, cytoplasmic domain N"/>
    <property type="match status" value="1"/>
</dbReference>
<feature type="binding site" evidence="14">
    <location>
        <position position="469"/>
    </location>
    <ligand>
        <name>ATP</name>
        <dbReference type="ChEBI" id="CHEBI:30616"/>
    </ligand>
</feature>
<feature type="transmembrane region" description="Helical" evidence="16">
    <location>
        <begin position="137"/>
        <end position="160"/>
    </location>
</feature>
<evidence type="ECO:0000256" key="13">
    <source>
        <dbReference type="PIRSR" id="PIRSR606539-1"/>
    </source>
</evidence>
<feature type="binding site" evidence="14">
    <location>
        <position position="207"/>
    </location>
    <ligand>
        <name>ATP</name>
        <dbReference type="ChEBI" id="CHEBI:30616"/>
    </ligand>
</feature>
<evidence type="ECO:0000256" key="14">
    <source>
        <dbReference type="PIRSR" id="PIRSR606539-2"/>
    </source>
</evidence>
<evidence type="ECO:0000313" key="19">
    <source>
        <dbReference type="Proteomes" id="UP000277928"/>
    </source>
</evidence>
<dbReference type="InterPro" id="IPR044492">
    <property type="entry name" value="P_typ_ATPase_HD_dom"/>
</dbReference>
<feature type="active site" description="4-aspartylphosphate intermediate" evidence="13">
    <location>
        <position position="206"/>
    </location>
</feature>
<keyword evidence="10 16" id="KW-1133">Transmembrane helix</keyword>
<gene>
    <name evidence="18" type="ORF">NLS_LOCUS2956</name>
</gene>
<feature type="transmembrane region" description="Helical" evidence="16">
    <location>
        <begin position="763"/>
        <end position="785"/>
    </location>
</feature>
<dbReference type="GO" id="GO:0045332">
    <property type="term" value="P:phospholipid translocation"/>
    <property type="evidence" value="ECO:0007669"/>
    <property type="project" value="TreeGrafter"/>
</dbReference>
<feature type="binding site" evidence="14">
    <location>
        <position position="290"/>
    </location>
    <ligand>
        <name>ATP</name>
        <dbReference type="ChEBI" id="CHEBI:30616"/>
    </ligand>
</feature>
<dbReference type="OMA" id="AFAMNKQ"/>
<dbReference type="GO" id="GO:0016887">
    <property type="term" value="F:ATP hydrolysis activity"/>
    <property type="evidence" value="ECO:0007669"/>
    <property type="project" value="InterPro"/>
</dbReference>
<dbReference type="PANTHER" id="PTHR24092:SF150">
    <property type="entry name" value="PHOSPHOLIPID-TRANSPORTING ATPASE"/>
    <property type="match status" value="1"/>
</dbReference>
<comment type="cofactor">
    <cofactor evidence="15">
        <name>Mg(2+)</name>
        <dbReference type="ChEBI" id="CHEBI:18420"/>
    </cofactor>
</comment>
<dbReference type="AlphaFoldDB" id="A0A3P6SST1"/>
<reference evidence="18 19" key="1">
    <citation type="submission" date="2018-08" db="EMBL/GenBank/DDBJ databases">
        <authorList>
            <person name="Laetsch R D."/>
            <person name="Stevens L."/>
            <person name="Kumar S."/>
            <person name="Blaxter L. M."/>
        </authorList>
    </citation>
    <scope>NUCLEOTIDE SEQUENCE [LARGE SCALE GENOMIC DNA]</scope>
</reference>
<dbReference type="Proteomes" id="UP000277928">
    <property type="component" value="Unassembled WGS sequence"/>
</dbReference>
<dbReference type="PANTHER" id="PTHR24092">
    <property type="entry name" value="PROBABLE PHOSPHOLIPID-TRANSPORTING ATPASE"/>
    <property type="match status" value="1"/>
</dbReference>
<dbReference type="EC" id="7.6.2.1" evidence="16"/>
<dbReference type="PROSITE" id="PS00154">
    <property type="entry name" value="ATPASE_E1_E2"/>
    <property type="match status" value="1"/>
</dbReference>
<keyword evidence="19" id="KW-1185">Reference proteome</keyword>
<feature type="transmembrane region" description="Helical" evidence="16">
    <location>
        <begin position="832"/>
        <end position="859"/>
    </location>
</feature>
<dbReference type="GO" id="GO:0005524">
    <property type="term" value="F:ATP binding"/>
    <property type="evidence" value="ECO:0007669"/>
    <property type="project" value="UniProtKB-UniRule"/>
</dbReference>
<dbReference type="GO" id="GO:0000287">
    <property type="term" value="F:magnesium ion binding"/>
    <property type="evidence" value="ECO:0007669"/>
    <property type="project" value="UniProtKB-UniRule"/>
</dbReference>
<dbReference type="InterPro" id="IPR032630">
    <property type="entry name" value="P_typ_ATPase_c"/>
</dbReference>
<dbReference type="OrthoDB" id="377733at2759"/>
<feature type="binding site" evidence="14">
    <location>
        <position position="331"/>
    </location>
    <ligand>
        <name>ATP</name>
        <dbReference type="ChEBI" id="CHEBI:30616"/>
    </ligand>
</feature>
<feature type="domain" description="P-type ATPase C-terminal" evidence="17">
    <location>
        <begin position="609"/>
        <end position="868"/>
    </location>
</feature>
<dbReference type="Gene3D" id="2.70.150.10">
    <property type="entry name" value="Calcium-transporting ATPase, cytoplasmic transduction domain A"/>
    <property type="match status" value="1"/>
</dbReference>
<dbReference type="SFLD" id="SFLDF00027">
    <property type="entry name" value="p-type_atpase"/>
    <property type="match status" value="1"/>
</dbReference>
<feature type="transmembrane region" description="Helical" evidence="16">
    <location>
        <begin position="100"/>
        <end position="125"/>
    </location>
</feature>
<dbReference type="STRING" id="42156.A0A3P6SST1"/>
<feature type="transmembrane region" description="Helical" evidence="16">
    <location>
        <begin position="792"/>
        <end position="812"/>
    </location>
</feature>
<evidence type="ECO:0000256" key="11">
    <source>
        <dbReference type="ARBA" id="ARBA00023136"/>
    </source>
</evidence>
<keyword evidence="5 15" id="KW-0479">Metal-binding</keyword>
<dbReference type="SFLD" id="SFLDG00002">
    <property type="entry name" value="C1.7:_P-type_atpase_like"/>
    <property type="match status" value="1"/>
</dbReference>
<dbReference type="InterPro" id="IPR023299">
    <property type="entry name" value="ATPase_P-typ_cyto_dom_N"/>
</dbReference>